<dbReference type="RefSeq" id="WP_168798407.1">
    <property type="nucleotide sequence ID" value="NZ_JBHSNS010000001.1"/>
</dbReference>
<dbReference type="EMBL" id="JBHSNS010000001">
    <property type="protein sequence ID" value="MFC5727525.1"/>
    <property type="molecule type" value="Genomic_DNA"/>
</dbReference>
<evidence type="ECO:0000313" key="2">
    <source>
        <dbReference type="Proteomes" id="UP001596072"/>
    </source>
</evidence>
<organism evidence="1 2">
    <name type="scientific">Nocardioides vastitatis</name>
    <dbReference type="NCBI Taxonomy" id="2568655"/>
    <lineage>
        <taxon>Bacteria</taxon>
        <taxon>Bacillati</taxon>
        <taxon>Actinomycetota</taxon>
        <taxon>Actinomycetes</taxon>
        <taxon>Propionibacteriales</taxon>
        <taxon>Nocardioidaceae</taxon>
        <taxon>Nocardioides</taxon>
    </lineage>
</organism>
<proteinExistence type="predicted"/>
<name>A0ABW0ZFN7_9ACTN</name>
<dbReference type="Proteomes" id="UP001596072">
    <property type="component" value="Unassembled WGS sequence"/>
</dbReference>
<comment type="caution">
    <text evidence="1">The sequence shown here is derived from an EMBL/GenBank/DDBJ whole genome shotgun (WGS) entry which is preliminary data.</text>
</comment>
<evidence type="ECO:0008006" key="3">
    <source>
        <dbReference type="Google" id="ProtNLM"/>
    </source>
</evidence>
<gene>
    <name evidence="1" type="ORF">ACFPQB_01255</name>
</gene>
<protein>
    <recommendedName>
        <fullName evidence="3">DUF2087 domain-containing protein</fullName>
    </recommendedName>
</protein>
<evidence type="ECO:0000313" key="1">
    <source>
        <dbReference type="EMBL" id="MFC5727525.1"/>
    </source>
</evidence>
<keyword evidence="2" id="KW-1185">Reference proteome</keyword>
<sequence length="56" mass="6581">MSRVPPDEQQVLKRFFSAEGRLLDMPVRHVRRAVVHLVDDGFLAREDDLYWRSDGV</sequence>
<reference evidence="2" key="1">
    <citation type="journal article" date="2019" name="Int. J. Syst. Evol. Microbiol.">
        <title>The Global Catalogue of Microorganisms (GCM) 10K type strain sequencing project: providing services to taxonomists for standard genome sequencing and annotation.</title>
        <authorList>
            <consortium name="The Broad Institute Genomics Platform"/>
            <consortium name="The Broad Institute Genome Sequencing Center for Infectious Disease"/>
            <person name="Wu L."/>
            <person name="Ma J."/>
        </authorList>
    </citation>
    <scope>NUCLEOTIDE SEQUENCE [LARGE SCALE GENOMIC DNA]</scope>
    <source>
        <strain evidence="2">YIM 94188</strain>
    </source>
</reference>
<accession>A0ABW0ZFN7</accession>